<dbReference type="PANTHER" id="PTHR33909">
    <property type="entry name" value="SEC TRANSLOCON ACCESSORY COMPLEX SUBUNIT YAJC"/>
    <property type="match status" value="1"/>
</dbReference>
<accession>A0A432MNC0</accession>
<keyword evidence="6 11" id="KW-0812">Transmembrane</keyword>
<evidence type="ECO:0000256" key="6">
    <source>
        <dbReference type="ARBA" id="ARBA00022692"/>
    </source>
</evidence>
<dbReference type="SMART" id="SM01323">
    <property type="entry name" value="YajC"/>
    <property type="match status" value="1"/>
</dbReference>
<dbReference type="GO" id="GO:0015031">
    <property type="term" value="P:protein transport"/>
    <property type="evidence" value="ECO:0007669"/>
    <property type="project" value="UniProtKB-KW"/>
</dbReference>
<dbReference type="GO" id="GO:0005886">
    <property type="term" value="C:plasma membrane"/>
    <property type="evidence" value="ECO:0007669"/>
    <property type="project" value="UniProtKB-SubCell"/>
</dbReference>
<dbReference type="AlphaFoldDB" id="A0A432MNC0"/>
<keyword evidence="5" id="KW-1003">Cell membrane</keyword>
<keyword evidence="13" id="KW-1185">Reference proteome</keyword>
<organism evidence="12 13">
    <name type="scientific">Tautonia sociabilis</name>
    <dbReference type="NCBI Taxonomy" id="2080755"/>
    <lineage>
        <taxon>Bacteria</taxon>
        <taxon>Pseudomonadati</taxon>
        <taxon>Planctomycetota</taxon>
        <taxon>Planctomycetia</taxon>
        <taxon>Isosphaerales</taxon>
        <taxon>Isosphaeraceae</taxon>
        <taxon>Tautonia</taxon>
    </lineage>
</organism>
<comment type="caution">
    <text evidence="12">The sequence shown here is derived from an EMBL/GenBank/DDBJ whole genome shotgun (WGS) entry which is preliminary data.</text>
</comment>
<keyword evidence="9" id="KW-0811">Translocation</keyword>
<dbReference type="Proteomes" id="UP000280296">
    <property type="component" value="Unassembled WGS sequence"/>
</dbReference>
<dbReference type="RefSeq" id="WP_126724184.1">
    <property type="nucleotide sequence ID" value="NZ_RYZH01000006.1"/>
</dbReference>
<comment type="similarity">
    <text evidence="2">Belongs to the YajC family.</text>
</comment>
<evidence type="ECO:0000256" key="3">
    <source>
        <dbReference type="ARBA" id="ARBA00014962"/>
    </source>
</evidence>
<evidence type="ECO:0000256" key="8">
    <source>
        <dbReference type="ARBA" id="ARBA00022989"/>
    </source>
</evidence>
<dbReference type="PANTHER" id="PTHR33909:SF1">
    <property type="entry name" value="SEC TRANSLOCON ACCESSORY COMPLEX SUBUNIT YAJC"/>
    <property type="match status" value="1"/>
</dbReference>
<evidence type="ECO:0000256" key="9">
    <source>
        <dbReference type="ARBA" id="ARBA00023010"/>
    </source>
</evidence>
<dbReference type="Pfam" id="PF02699">
    <property type="entry name" value="YajC"/>
    <property type="match status" value="1"/>
</dbReference>
<reference evidence="12 13" key="2">
    <citation type="submission" date="2019-01" db="EMBL/GenBank/DDBJ databases">
        <title>Tautonia sociabilis, a novel thermotolerant planctomycete of Isosphaeraceae family, isolated from a 4000 m deep subterranean habitat.</title>
        <authorList>
            <person name="Kovaleva O.L."/>
            <person name="Elcheninov A.G."/>
            <person name="Van Heerden E."/>
            <person name="Toshchakov S.V."/>
            <person name="Novikov A."/>
            <person name="Bonch-Osmolovskaya E.A."/>
            <person name="Kublanov I.V."/>
        </authorList>
    </citation>
    <scope>NUCLEOTIDE SEQUENCE [LARGE SCALE GENOMIC DNA]</scope>
    <source>
        <strain evidence="12 13">GM2012</strain>
    </source>
</reference>
<protein>
    <recommendedName>
        <fullName evidence="3">Sec translocon accessory complex subunit YajC</fullName>
    </recommendedName>
</protein>
<evidence type="ECO:0000256" key="11">
    <source>
        <dbReference type="SAM" id="Phobius"/>
    </source>
</evidence>
<evidence type="ECO:0000256" key="5">
    <source>
        <dbReference type="ARBA" id="ARBA00022475"/>
    </source>
</evidence>
<sequence>MSGPSWFSLPFLLAQGAPAAGGEGSLPPWMVLVVQFGPVLLLAFFLFFWMPMRNQKRRMDMINALKKNDRVVTESGIFGTIVSVDEKADRIVLRVDDEKGVKLTVRKSSVLGLVEAAGAGAAEKKAS</sequence>
<feature type="transmembrane region" description="Helical" evidence="11">
    <location>
        <begin position="29"/>
        <end position="49"/>
    </location>
</feature>
<keyword evidence="7" id="KW-0653">Protein transport</keyword>
<keyword evidence="8 11" id="KW-1133">Transmembrane helix</keyword>
<evidence type="ECO:0000256" key="1">
    <source>
        <dbReference type="ARBA" id="ARBA00004162"/>
    </source>
</evidence>
<gene>
    <name evidence="12" type="primary">yajC</name>
    <name evidence="12" type="ORF">TsocGM_04880</name>
</gene>
<dbReference type="NCBIfam" id="TIGR00739">
    <property type="entry name" value="yajC"/>
    <property type="match status" value="1"/>
</dbReference>
<name>A0A432MNC0_9BACT</name>
<evidence type="ECO:0000256" key="2">
    <source>
        <dbReference type="ARBA" id="ARBA00006742"/>
    </source>
</evidence>
<evidence type="ECO:0000313" key="13">
    <source>
        <dbReference type="Proteomes" id="UP000280296"/>
    </source>
</evidence>
<evidence type="ECO:0000313" key="12">
    <source>
        <dbReference type="EMBL" id="RUL88933.1"/>
    </source>
</evidence>
<keyword evidence="10 11" id="KW-0472">Membrane</keyword>
<evidence type="ECO:0000256" key="4">
    <source>
        <dbReference type="ARBA" id="ARBA00022448"/>
    </source>
</evidence>
<dbReference type="EMBL" id="RYZH01000006">
    <property type="protein sequence ID" value="RUL88933.1"/>
    <property type="molecule type" value="Genomic_DNA"/>
</dbReference>
<dbReference type="OrthoDB" id="9800132at2"/>
<keyword evidence="4" id="KW-0813">Transport</keyword>
<evidence type="ECO:0000256" key="7">
    <source>
        <dbReference type="ARBA" id="ARBA00022927"/>
    </source>
</evidence>
<dbReference type="InterPro" id="IPR003849">
    <property type="entry name" value="Preprotein_translocase_YajC"/>
</dbReference>
<comment type="subcellular location">
    <subcellularLocation>
        <location evidence="1">Cell membrane</location>
        <topology evidence="1">Single-pass membrane protein</topology>
    </subcellularLocation>
</comment>
<proteinExistence type="inferred from homology"/>
<evidence type="ECO:0000256" key="10">
    <source>
        <dbReference type="ARBA" id="ARBA00023136"/>
    </source>
</evidence>
<reference evidence="12 13" key="1">
    <citation type="submission" date="2018-12" db="EMBL/GenBank/DDBJ databases">
        <authorList>
            <person name="Toschakov S.V."/>
        </authorList>
    </citation>
    <scope>NUCLEOTIDE SEQUENCE [LARGE SCALE GENOMIC DNA]</scope>
    <source>
        <strain evidence="12 13">GM2012</strain>
    </source>
</reference>